<sequence>AAAGPVETLSRSEAEQLYLGRRTTLDNGRAVSLLDLPIGAVRNAFYQQLTGKNPIQIRAYWSRQVFTGRALPPREARGIEEAREILVAEPNTIGYLPEAEIDSRLRFLLRLP</sequence>
<accession>A0A7X7R8B5</accession>
<dbReference type="Proteomes" id="UP000536534">
    <property type="component" value="Unassembled WGS sequence"/>
</dbReference>
<proteinExistence type="predicted"/>
<dbReference type="EMBL" id="JAAYYV010000220">
    <property type="protein sequence ID" value="NLF54419.1"/>
    <property type="molecule type" value="Genomic_DNA"/>
</dbReference>
<name>A0A7X7R8B5_9RHOO</name>
<dbReference type="AlphaFoldDB" id="A0A7X7R8B5"/>
<reference evidence="1 2" key="1">
    <citation type="journal article" date="2020" name="Biotechnol. Biofuels">
        <title>New insights from the biogas microbiome by comprehensive genome-resolved metagenomics of nearly 1600 species originating from multiple anaerobic digesters.</title>
        <authorList>
            <person name="Campanaro S."/>
            <person name="Treu L."/>
            <person name="Rodriguez-R L.M."/>
            <person name="Kovalovszki A."/>
            <person name="Ziels R.M."/>
            <person name="Maus I."/>
            <person name="Zhu X."/>
            <person name="Kougias P.G."/>
            <person name="Basile A."/>
            <person name="Luo G."/>
            <person name="Schluter A."/>
            <person name="Konstantinidis K.T."/>
            <person name="Angelidaki I."/>
        </authorList>
    </citation>
    <scope>NUCLEOTIDE SEQUENCE [LARGE SCALE GENOMIC DNA]</scope>
    <source>
        <strain evidence="1">AS06rmzACSIP_256</strain>
    </source>
</reference>
<feature type="non-terminal residue" evidence="1">
    <location>
        <position position="1"/>
    </location>
</feature>
<evidence type="ECO:0000313" key="2">
    <source>
        <dbReference type="Proteomes" id="UP000536534"/>
    </source>
</evidence>
<evidence type="ECO:0008006" key="3">
    <source>
        <dbReference type="Google" id="ProtNLM"/>
    </source>
</evidence>
<comment type="caution">
    <text evidence="1">The sequence shown here is derived from an EMBL/GenBank/DDBJ whole genome shotgun (WGS) entry which is preliminary data.</text>
</comment>
<gene>
    <name evidence="1" type="ORF">GX576_08515</name>
</gene>
<protein>
    <recommendedName>
        <fullName evidence="3">Phosphate ABC transporter substrate-binding protein</fullName>
    </recommendedName>
</protein>
<evidence type="ECO:0000313" key="1">
    <source>
        <dbReference type="EMBL" id="NLF54419.1"/>
    </source>
</evidence>
<organism evidence="1 2">
    <name type="scientific">Thauera phenolivorans</name>
    <dbReference type="NCBI Taxonomy" id="1792543"/>
    <lineage>
        <taxon>Bacteria</taxon>
        <taxon>Pseudomonadati</taxon>
        <taxon>Pseudomonadota</taxon>
        <taxon>Betaproteobacteria</taxon>
        <taxon>Rhodocyclales</taxon>
        <taxon>Zoogloeaceae</taxon>
        <taxon>Thauera</taxon>
    </lineage>
</organism>